<keyword evidence="5" id="KW-1185">Reference proteome</keyword>
<dbReference type="PANTHER" id="PTHR44196">
    <property type="entry name" value="DEHYDROGENASE/REDUCTASE SDR FAMILY MEMBER 7B"/>
    <property type="match status" value="1"/>
</dbReference>
<dbReference type="RefSeq" id="WP_196152355.1">
    <property type="nucleotide sequence ID" value="NZ_JADMLG010000013.1"/>
</dbReference>
<dbReference type="PRINTS" id="PR00081">
    <property type="entry name" value="GDHRDH"/>
</dbReference>
<comment type="similarity">
    <text evidence="1">Belongs to the short-chain dehydrogenases/reductases (SDR) family.</text>
</comment>
<proteinExistence type="inferred from homology"/>
<organism evidence="4 5">
    <name type="scientific">Nocardia bovistercoris</name>
    <dbReference type="NCBI Taxonomy" id="2785916"/>
    <lineage>
        <taxon>Bacteria</taxon>
        <taxon>Bacillati</taxon>
        <taxon>Actinomycetota</taxon>
        <taxon>Actinomycetes</taxon>
        <taxon>Mycobacteriales</taxon>
        <taxon>Nocardiaceae</taxon>
        <taxon>Nocardia</taxon>
    </lineage>
</organism>
<sequence>MLEFRPAPGRLTDRLRRRERAGACPADILAGRCVVLTDACSDTGRATASRLAVLGTRLVLVDRDTDRLTALREQITSSGGLARSRRCDLSALGDIDQLVEWIRGEFGAIDVLVNNARAVSPGGAHACSDRFRAYQHTMAANYFGPLRLTLGLLPALRHSRSGHVVNVGPRLAEGIPHDAPAALAGAAVSRSRDSAADAEFPGGPATSAGSTAAWAIFSRCAEFEAAPHGIQVHAVHCPISPKGTDLPYATTTALAIESAIRGDHSTPTLTRPPRSRTER</sequence>
<dbReference type="SUPFAM" id="SSF51735">
    <property type="entry name" value="NAD(P)-binding Rossmann-fold domains"/>
    <property type="match status" value="1"/>
</dbReference>
<evidence type="ECO:0000256" key="3">
    <source>
        <dbReference type="SAM" id="MobiDB-lite"/>
    </source>
</evidence>
<dbReference type="InterPro" id="IPR036291">
    <property type="entry name" value="NAD(P)-bd_dom_sf"/>
</dbReference>
<gene>
    <name evidence="4" type="ORF">IT779_27625</name>
</gene>
<evidence type="ECO:0000256" key="1">
    <source>
        <dbReference type="ARBA" id="ARBA00006484"/>
    </source>
</evidence>
<reference evidence="4" key="1">
    <citation type="submission" date="2020-11" db="EMBL/GenBank/DDBJ databases">
        <title>Nocardia NEAU-351.nov., a novel actinomycete isolated from the cow dung.</title>
        <authorList>
            <person name="Zhang X."/>
        </authorList>
    </citation>
    <scope>NUCLEOTIDE SEQUENCE</scope>
    <source>
        <strain evidence="4">NEAU-351</strain>
    </source>
</reference>
<evidence type="ECO:0000313" key="5">
    <source>
        <dbReference type="Proteomes" id="UP000655751"/>
    </source>
</evidence>
<protein>
    <submittedName>
        <fullName evidence="4">SDR family NAD(P)-dependent oxidoreductase</fullName>
    </submittedName>
</protein>
<evidence type="ECO:0000313" key="4">
    <source>
        <dbReference type="EMBL" id="MBH0780048.1"/>
    </source>
</evidence>
<dbReference type="Proteomes" id="UP000655751">
    <property type="component" value="Unassembled WGS sequence"/>
</dbReference>
<dbReference type="GO" id="GO:0016491">
    <property type="term" value="F:oxidoreductase activity"/>
    <property type="evidence" value="ECO:0007669"/>
    <property type="project" value="UniProtKB-KW"/>
</dbReference>
<keyword evidence="2" id="KW-0560">Oxidoreductase</keyword>
<evidence type="ECO:0000256" key="2">
    <source>
        <dbReference type="ARBA" id="ARBA00023002"/>
    </source>
</evidence>
<accession>A0A931II52</accession>
<comment type="caution">
    <text evidence="4">The sequence shown here is derived from an EMBL/GenBank/DDBJ whole genome shotgun (WGS) entry which is preliminary data.</text>
</comment>
<feature type="region of interest" description="Disordered" evidence="3">
    <location>
        <begin position="259"/>
        <end position="279"/>
    </location>
</feature>
<dbReference type="AlphaFoldDB" id="A0A931II52"/>
<name>A0A931II52_9NOCA</name>
<dbReference type="PANTHER" id="PTHR44196:SF1">
    <property type="entry name" value="DEHYDROGENASE_REDUCTASE SDR FAMILY MEMBER 7B"/>
    <property type="match status" value="1"/>
</dbReference>
<dbReference type="InterPro" id="IPR002347">
    <property type="entry name" value="SDR_fam"/>
</dbReference>
<dbReference type="CDD" id="cd05233">
    <property type="entry name" value="SDR_c"/>
    <property type="match status" value="1"/>
</dbReference>
<dbReference type="EMBL" id="JADMLG010000013">
    <property type="protein sequence ID" value="MBH0780048.1"/>
    <property type="molecule type" value="Genomic_DNA"/>
</dbReference>
<dbReference type="GO" id="GO:0016020">
    <property type="term" value="C:membrane"/>
    <property type="evidence" value="ECO:0007669"/>
    <property type="project" value="TreeGrafter"/>
</dbReference>
<dbReference type="Gene3D" id="3.40.50.720">
    <property type="entry name" value="NAD(P)-binding Rossmann-like Domain"/>
    <property type="match status" value="1"/>
</dbReference>
<dbReference type="Pfam" id="PF00106">
    <property type="entry name" value="adh_short"/>
    <property type="match status" value="1"/>
</dbReference>